<evidence type="ECO:0000313" key="3">
    <source>
        <dbReference type="Proteomes" id="UP000325577"/>
    </source>
</evidence>
<evidence type="ECO:0000256" key="1">
    <source>
        <dbReference type="SAM" id="MobiDB-lite"/>
    </source>
</evidence>
<accession>A0A5J5BCM4</accession>
<keyword evidence="3" id="KW-1185">Reference proteome</keyword>
<feature type="region of interest" description="Disordered" evidence="1">
    <location>
        <begin position="140"/>
        <end position="192"/>
    </location>
</feature>
<dbReference type="Proteomes" id="UP000325577">
    <property type="component" value="Linkage Group LG13"/>
</dbReference>
<feature type="region of interest" description="Disordered" evidence="1">
    <location>
        <begin position="70"/>
        <end position="103"/>
    </location>
</feature>
<feature type="compositionally biased region" description="Basic and acidic residues" evidence="1">
    <location>
        <begin position="28"/>
        <end position="39"/>
    </location>
</feature>
<dbReference type="EMBL" id="CM018036">
    <property type="protein sequence ID" value="KAA8540449.1"/>
    <property type="molecule type" value="Genomic_DNA"/>
</dbReference>
<sequence>MDDTLLEETDDKTVLYLPGNKPRRPLPKKMDDTSLREKNNKTFLYLPGTKQGTPLHKELRLFLEEEQKASEAGLSLNEERMQEEIEEMEKERVDNASKRKPEECSNKAIVATEDEDAIVDKLRTLKVEEGGKIYKIPCPVLHEPEKEEDEESRKQRGKGNVEKWLQMLLENTQEEGGGSWGEQSADCPEERR</sequence>
<dbReference type="OrthoDB" id="10567833at2759"/>
<dbReference type="PANTHER" id="PTHR33427">
    <property type="entry name" value="HNH ENDONUCLEASE"/>
    <property type="match status" value="1"/>
</dbReference>
<gene>
    <name evidence="2" type="ORF">F0562_024632</name>
</gene>
<feature type="compositionally biased region" description="Basic and acidic residues" evidence="1">
    <location>
        <begin position="77"/>
        <end position="103"/>
    </location>
</feature>
<evidence type="ECO:0000313" key="2">
    <source>
        <dbReference type="EMBL" id="KAA8540449.1"/>
    </source>
</evidence>
<protein>
    <submittedName>
        <fullName evidence="2">Uncharacterized protein</fullName>
    </submittedName>
</protein>
<dbReference type="PANTHER" id="PTHR33427:SF2">
    <property type="entry name" value="TRICHOHYALIN"/>
    <property type="match status" value="1"/>
</dbReference>
<feature type="compositionally biased region" description="Acidic residues" evidence="1">
    <location>
        <begin position="1"/>
        <end position="10"/>
    </location>
</feature>
<name>A0A5J5BCM4_9ASTE</name>
<feature type="region of interest" description="Disordered" evidence="1">
    <location>
        <begin position="1"/>
        <end position="39"/>
    </location>
</feature>
<proteinExistence type="predicted"/>
<dbReference type="AlphaFoldDB" id="A0A5J5BCM4"/>
<organism evidence="2 3">
    <name type="scientific">Nyssa sinensis</name>
    <dbReference type="NCBI Taxonomy" id="561372"/>
    <lineage>
        <taxon>Eukaryota</taxon>
        <taxon>Viridiplantae</taxon>
        <taxon>Streptophyta</taxon>
        <taxon>Embryophyta</taxon>
        <taxon>Tracheophyta</taxon>
        <taxon>Spermatophyta</taxon>
        <taxon>Magnoliopsida</taxon>
        <taxon>eudicotyledons</taxon>
        <taxon>Gunneridae</taxon>
        <taxon>Pentapetalae</taxon>
        <taxon>asterids</taxon>
        <taxon>Cornales</taxon>
        <taxon>Nyssaceae</taxon>
        <taxon>Nyssa</taxon>
    </lineage>
</organism>
<reference evidence="2 3" key="1">
    <citation type="submission" date="2019-09" db="EMBL/GenBank/DDBJ databases">
        <title>A chromosome-level genome assembly of the Chinese tupelo Nyssa sinensis.</title>
        <authorList>
            <person name="Yang X."/>
            <person name="Kang M."/>
            <person name="Yang Y."/>
            <person name="Xiong H."/>
            <person name="Wang M."/>
            <person name="Zhang Z."/>
            <person name="Wang Z."/>
            <person name="Wu H."/>
            <person name="Ma T."/>
            <person name="Liu J."/>
            <person name="Xi Z."/>
        </authorList>
    </citation>
    <scope>NUCLEOTIDE SEQUENCE [LARGE SCALE GENOMIC DNA]</scope>
    <source>
        <strain evidence="2">J267</strain>
        <tissue evidence="2">Leaf</tissue>
    </source>
</reference>